<accession>A0A7K9NEN2</accession>
<feature type="domain" description="C2H2-type" evidence="8">
    <location>
        <begin position="27"/>
        <end position="54"/>
    </location>
</feature>
<keyword evidence="3" id="KW-0677">Repeat</keyword>
<dbReference type="InterPro" id="IPR013087">
    <property type="entry name" value="Znf_C2H2_type"/>
</dbReference>
<dbReference type="PANTHER" id="PTHR23226">
    <property type="entry name" value="ZINC FINGER AND SCAN DOMAIN-CONTAINING"/>
    <property type="match status" value="1"/>
</dbReference>
<evidence type="ECO:0000256" key="4">
    <source>
        <dbReference type="ARBA" id="ARBA00022771"/>
    </source>
</evidence>
<evidence type="ECO:0000256" key="6">
    <source>
        <dbReference type="ARBA" id="ARBA00023242"/>
    </source>
</evidence>
<dbReference type="GO" id="GO:0000981">
    <property type="term" value="F:DNA-binding transcription factor activity, RNA polymerase II-specific"/>
    <property type="evidence" value="ECO:0007669"/>
    <property type="project" value="TreeGrafter"/>
</dbReference>
<comment type="caution">
    <text evidence="9">The sequence shown here is derived from an EMBL/GenBank/DDBJ whole genome shotgun (WGS) entry which is preliminary data.</text>
</comment>
<keyword evidence="4 7" id="KW-0863">Zinc-finger</keyword>
<comment type="subcellular location">
    <subcellularLocation>
        <location evidence="1">Nucleus</location>
    </subcellularLocation>
</comment>
<proteinExistence type="predicted"/>
<dbReference type="GO" id="GO:0008270">
    <property type="term" value="F:zinc ion binding"/>
    <property type="evidence" value="ECO:0007669"/>
    <property type="project" value="UniProtKB-KW"/>
</dbReference>
<evidence type="ECO:0000256" key="5">
    <source>
        <dbReference type="ARBA" id="ARBA00022833"/>
    </source>
</evidence>
<dbReference type="PROSITE" id="PS00028">
    <property type="entry name" value="ZINC_FINGER_C2H2_1"/>
    <property type="match status" value="1"/>
</dbReference>
<protein>
    <submittedName>
        <fullName evidence="9">ZNF3 protein</fullName>
    </submittedName>
</protein>
<evidence type="ECO:0000256" key="1">
    <source>
        <dbReference type="ARBA" id="ARBA00004123"/>
    </source>
</evidence>
<dbReference type="Gene3D" id="3.30.160.60">
    <property type="entry name" value="Classic Zinc Finger"/>
    <property type="match status" value="1"/>
</dbReference>
<dbReference type="PANTHER" id="PTHR23226:SF416">
    <property type="entry name" value="FI01424P"/>
    <property type="match status" value="1"/>
</dbReference>
<feature type="non-terminal residue" evidence="9">
    <location>
        <position position="1"/>
    </location>
</feature>
<name>A0A7K9NEN2_9CORV</name>
<dbReference type="InterPro" id="IPR036236">
    <property type="entry name" value="Znf_C2H2_sf"/>
</dbReference>
<dbReference type="GO" id="GO:0000978">
    <property type="term" value="F:RNA polymerase II cis-regulatory region sequence-specific DNA binding"/>
    <property type="evidence" value="ECO:0007669"/>
    <property type="project" value="TreeGrafter"/>
</dbReference>
<reference evidence="9 10" key="1">
    <citation type="submission" date="2019-09" db="EMBL/GenBank/DDBJ databases">
        <title>Bird 10,000 Genomes (B10K) Project - Family phase.</title>
        <authorList>
            <person name="Zhang G."/>
        </authorList>
    </citation>
    <scope>NUCLEOTIDE SEQUENCE [LARGE SCALE GENOMIC DNA]</scope>
    <source>
        <strain evidence="9">B10K-DU-001-25</strain>
        <tissue evidence="9">Muscle</tissue>
    </source>
</reference>
<evidence type="ECO:0000256" key="3">
    <source>
        <dbReference type="ARBA" id="ARBA00022737"/>
    </source>
</evidence>
<evidence type="ECO:0000256" key="2">
    <source>
        <dbReference type="ARBA" id="ARBA00022723"/>
    </source>
</evidence>
<gene>
    <name evidence="9" type="primary">Znf3_0</name>
    <name evidence="9" type="ORF">EDOCOE_R01254</name>
</gene>
<keyword evidence="2" id="KW-0479">Metal-binding</keyword>
<keyword evidence="10" id="KW-1185">Reference proteome</keyword>
<feature type="non-terminal residue" evidence="9">
    <location>
        <position position="54"/>
    </location>
</feature>
<dbReference type="AlphaFoldDB" id="A0A7K9NEN2"/>
<sequence length="54" mass="6094">CLEGSRRSSPTSELVVHGQLHDGEKPYMCGQCGKNFSWRSCLIHHQKIHTGEMP</sequence>
<dbReference type="GO" id="GO:0005634">
    <property type="term" value="C:nucleus"/>
    <property type="evidence" value="ECO:0007669"/>
    <property type="project" value="UniProtKB-SubCell"/>
</dbReference>
<dbReference type="FunFam" id="3.30.160.60:FF:000052">
    <property type="entry name" value="zinc finger protein 546 isoform X1"/>
    <property type="match status" value="1"/>
</dbReference>
<evidence type="ECO:0000259" key="8">
    <source>
        <dbReference type="PROSITE" id="PS50157"/>
    </source>
</evidence>
<evidence type="ECO:0000313" key="10">
    <source>
        <dbReference type="Proteomes" id="UP000526889"/>
    </source>
</evidence>
<keyword evidence="5" id="KW-0862">Zinc</keyword>
<evidence type="ECO:0000256" key="7">
    <source>
        <dbReference type="PROSITE-ProRule" id="PRU00042"/>
    </source>
</evidence>
<dbReference type="Proteomes" id="UP000526889">
    <property type="component" value="Unassembled WGS sequence"/>
</dbReference>
<dbReference type="SUPFAM" id="SSF57667">
    <property type="entry name" value="beta-beta-alpha zinc fingers"/>
    <property type="match status" value="1"/>
</dbReference>
<organism evidence="9 10">
    <name type="scientific">Edolisoma coerulescens</name>
    <dbReference type="NCBI Taxonomy" id="2585810"/>
    <lineage>
        <taxon>Eukaryota</taxon>
        <taxon>Metazoa</taxon>
        <taxon>Chordata</taxon>
        <taxon>Craniata</taxon>
        <taxon>Vertebrata</taxon>
        <taxon>Euteleostomi</taxon>
        <taxon>Archelosauria</taxon>
        <taxon>Archosauria</taxon>
        <taxon>Dinosauria</taxon>
        <taxon>Saurischia</taxon>
        <taxon>Theropoda</taxon>
        <taxon>Coelurosauria</taxon>
        <taxon>Aves</taxon>
        <taxon>Neognathae</taxon>
        <taxon>Neoaves</taxon>
        <taxon>Telluraves</taxon>
        <taxon>Australaves</taxon>
        <taxon>Passeriformes</taxon>
        <taxon>Corvoidea</taxon>
        <taxon>Campephagidae</taxon>
        <taxon>Edolisoma</taxon>
    </lineage>
</organism>
<evidence type="ECO:0000313" key="9">
    <source>
        <dbReference type="EMBL" id="NXH85476.1"/>
    </source>
</evidence>
<dbReference type="EMBL" id="VWZW01003698">
    <property type="protein sequence ID" value="NXH85476.1"/>
    <property type="molecule type" value="Genomic_DNA"/>
</dbReference>
<keyword evidence="6" id="KW-0539">Nucleus</keyword>
<dbReference type="PROSITE" id="PS50157">
    <property type="entry name" value="ZINC_FINGER_C2H2_2"/>
    <property type="match status" value="1"/>
</dbReference>